<sequence length="353" mass="37997">MSDLHSLASPTGQSGRWPAPERPARSQASPGSKRRPGPGEEKPSWQRLWLALVLIVALLALGGTGLFVWGWLRSLELSPGSATPTSAITTLRVSRGAPYAGLSFQVVDAQYASAFSDDLIRSGPALVRLHLHVVNGGSTQVSVIYYEAARLLVPGQKPIAPSNVNLAVALAPGKSTDGWLDFPVPQGTRLEQLKLQLGSTTLNESLVVIPFSGPFDPANYSGKVYPQNLSIFYTYNAQPGLYLTYHLVSVERQFAYGGWGQVKAGQQYYVFNFRVDNPNGVAVNPGPGFDYLRLVLAGNVRAPLDSTLPTGFKPGAHQVGGRVMFSAPAGLHSLTLRFLYQYGQGGNDYTVQL</sequence>
<dbReference type="RefSeq" id="WP_112433439.1">
    <property type="nucleotide sequence ID" value="NZ_MCIF01000002.1"/>
</dbReference>
<keyword evidence="2" id="KW-1133">Transmembrane helix</keyword>
<keyword evidence="4" id="KW-1185">Reference proteome</keyword>
<evidence type="ECO:0000313" key="4">
    <source>
        <dbReference type="Proteomes" id="UP000248706"/>
    </source>
</evidence>
<protein>
    <recommendedName>
        <fullName evidence="5">DUF4352 domain-containing protein</fullName>
    </recommendedName>
</protein>
<comment type="caution">
    <text evidence="3">The sequence shown here is derived from an EMBL/GenBank/DDBJ whole genome shotgun (WGS) entry which is preliminary data.</text>
</comment>
<name>A0A328VRE0_9CHLR</name>
<keyword evidence="2" id="KW-0812">Transmembrane</keyword>
<dbReference type="EMBL" id="MCIF01000002">
    <property type="protein sequence ID" value="RAQ98283.1"/>
    <property type="molecule type" value="Genomic_DNA"/>
</dbReference>
<dbReference type="AlphaFoldDB" id="A0A328VRE0"/>
<evidence type="ECO:0008006" key="5">
    <source>
        <dbReference type="Google" id="ProtNLM"/>
    </source>
</evidence>
<organism evidence="3 4">
    <name type="scientific">Thermogemmatispora tikiterensis</name>
    <dbReference type="NCBI Taxonomy" id="1825093"/>
    <lineage>
        <taxon>Bacteria</taxon>
        <taxon>Bacillati</taxon>
        <taxon>Chloroflexota</taxon>
        <taxon>Ktedonobacteria</taxon>
        <taxon>Thermogemmatisporales</taxon>
        <taxon>Thermogemmatisporaceae</taxon>
        <taxon>Thermogemmatispora</taxon>
    </lineage>
</organism>
<feature type="transmembrane region" description="Helical" evidence="2">
    <location>
        <begin position="48"/>
        <end position="72"/>
    </location>
</feature>
<evidence type="ECO:0000256" key="1">
    <source>
        <dbReference type="SAM" id="MobiDB-lite"/>
    </source>
</evidence>
<dbReference type="OrthoDB" id="146036at2"/>
<evidence type="ECO:0000256" key="2">
    <source>
        <dbReference type="SAM" id="Phobius"/>
    </source>
</evidence>
<reference evidence="3 4" key="1">
    <citation type="submission" date="2016-08" db="EMBL/GenBank/DDBJ databases">
        <title>Analysis of Carbohydrate Active Enzymes in Thermogemmatispora T81 Reveals Carbohydrate Degradation Ability.</title>
        <authorList>
            <person name="Tomazini A."/>
            <person name="Lal S."/>
            <person name="Stott M."/>
            <person name="Henrissat B."/>
            <person name="Polikarpov I."/>
            <person name="Sparling R."/>
            <person name="Levin D.B."/>
        </authorList>
    </citation>
    <scope>NUCLEOTIDE SEQUENCE [LARGE SCALE GENOMIC DNA]</scope>
    <source>
        <strain evidence="3 4">T81</strain>
    </source>
</reference>
<gene>
    <name evidence="3" type="ORF">A4R35_22270</name>
</gene>
<feature type="region of interest" description="Disordered" evidence="1">
    <location>
        <begin position="1"/>
        <end position="40"/>
    </location>
</feature>
<keyword evidence="2" id="KW-0472">Membrane</keyword>
<dbReference type="Proteomes" id="UP000248706">
    <property type="component" value="Unassembled WGS sequence"/>
</dbReference>
<accession>A0A328VRE0</accession>
<evidence type="ECO:0000313" key="3">
    <source>
        <dbReference type="EMBL" id="RAQ98283.1"/>
    </source>
</evidence>
<proteinExistence type="predicted"/>